<comment type="caution">
    <text evidence="2">The sequence shown here is derived from an EMBL/GenBank/DDBJ whole genome shotgun (WGS) entry which is preliminary data.</text>
</comment>
<organism evidence="2 3">
    <name type="scientific">Pseudoclavibacter helvolus</name>
    <dbReference type="NCBI Taxonomy" id="255205"/>
    <lineage>
        <taxon>Bacteria</taxon>
        <taxon>Bacillati</taxon>
        <taxon>Actinomycetota</taxon>
        <taxon>Actinomycetes</taxon>
        <taxon>Micrococcales</taxon>
        <taxon>Microbacteriaceae</taxon>
        <taxon>Pseudoclavibacter</taxon>
    </lineage>
</organism>
<feature type="coiled-coil region" evidence="1">
    <location>
        <begin position="36"/>
        <end position="77"/>
    </location>
</feature>
<dbReference type="RefSeq" id="WP_183624947.1">
    <property type="nucleotide sequence ID" value="NZ_JACHWJ010000003.1"/>
</dbReference>
<sequence>MSALPKPTALMSMGTLRLVETSEQTEPRRLPHAKTDAQLLSELRALRRENADLADKLQDSETRLRGTQKKLRGLQKTRDEATPSIDFADAEEWVRHHVHLGWLQNYSAIDRAAHPLGEYLVGAAFADSVRPLAPQLQAKVWRAAVDVVTRRGRHLHSREAHPLRSGTGARAPEVVRAEDDARCFRYSVGFKAAGARRLHAWHLQDGRIELCRVVTHGDMSP</sequence>
<gene>
    <name evidence="2" type="ORF">FHX72_002188</name>
</gene>
<name>A0A7W4UP95_9MICO</name>
<evidence type="ECO:0000313" key="3">
    <source>
        <dbReference type="Proteomes" id="UP000545286"/>
    </source>
</evidence>
<evidence type="ECO:0000256" key="1">
    <source>
        <dbReference type="SAM" id="Coils"/>
    </source>
</evidence>
<reference evidence="2 3" key="1">
    <citation type="submission" date="2020-08" db="EMBL/GenBank/DDBJ databases">
        <title>Sequencing the genomes of 1000 actinobacteria strains.</title>
        <authorList>
            <person name="Klenk H.-P."/>
        </authorList>
    </citation>
    <scope>NUCLEOTIDE SEQUENCE [LARGE SCALE GENOMIC DNA]</scope>
    <source>
        <strain evidence="2 3">DSM 20419</strain>
    </source>
</reference>
<dbReference type="EMBL" id="JACHWJ010000003">
    <property type="protein sequence ID" value="MBB2958043.1"/>
    <property type="molecule type" value="Genomic_DNA"/>
</dbReference>
<accession>A0A7W4UP95</accession>
<dbReference type="Proteomes" id="UP000545286">
    <property type="component" value="Unassembled WGS sequence"/>
</dbReference>
<evidence type="ECO:0000313" key="2">
    <source>
        <dbReference type="EMBL" id="MBB2958043.1"/>
    </source>
</evidence>
<keyword evidence="1" id="KW-0175">Coiled coil</keyword>
<keyword evidence="3" id="KW-1185">Reference proteome</keyword>
<dbReference type="AlphaFoldDB" id="A0A7W4UP95"/>
<protein>
    <submittedName>
        <fullName evidence="2">Uncharacterized protein</fullName>
    </submittedName>
</protein>
<proteinExistence type="predicted"/>